<keyword evidence="3" id="KW-1185">Reference proteome</keyword>
<name>A0A099CY69_9GAMM</name>
<dbReference type="InterPro" id="IPR038695">
    <property type="entry name" value="Saro_0823-like_sf"/>
</dbReference>
<dbReference type="HOGENOM" id="CLU_097039_4_0_6"/>
<evidence type="ECO:0000313" key="2">
    <source>
        <dbReference type="EMBL" id="MBB6184552.1"/>
    </source>
</evidence>
<accession>A0A099CY69</accession>
<evidence type="ECO:0000313" key="1">
    <source>
        <dbReference type="EMBL" id="KGI78943.1"/>
    </source>
</evidence>
<comment type="caution">
    <text evidence="1">The sequence shown here is derived from an EMBL/GenBank/DDBJ whole genome shotgun (WGS) entry which is preliminary data.</text>
</comment>
<dbReference type="Proteomes" id="UP000029708">
    <property type="component" value="Unassembled WGS sequence"/>
</dbReference>
<dbReference type="RefSeq" id="WP_043099194.1">
    <property type="nucleotide sequence ID" value="NZ_JACHET010000001.1"/>
</dbReference>
<evidence type="ECO:0000313" key="4">
    <source>
        <dbReference type="Proteomes" id="UP000560000"/>
    </source>
</evidence>
<dbReference type="OrthoDB" id="9813379at2"/>
<sequence>MRCGRIQRDERVLVPQVWRAERPWSRMRGLLGRPPLQDRARQALWLTPCGSVHTVGMRYPLDIVFLDRDGRVLATHERLRPGRFRVCRGARHTVELAPGGLALLQPQPGEVWQWLMQ</sequence>
<dbReference type="AlphaFoldDB" id="A0A099CY69"/>
<dbReference type="EMBL" id="JACHET010000001">
    <property type="protein sequence ID" value="MBB6184552.1"/>
    <property type="molecule type" value="Genomic_DNA"/>
</dbReference>
<dbReference type="InterPro" id="IPR003795">
    <property type="entry name" value="DUF192"/>
</dbReference>
<dbReference type="STRING" id="1543381.LF63_0101675"/>
<evidence type="ECO:0000313" key="3">
    <source>
        <dbReference type="Proteomes" id="UP000029708"/>
    </source>
</evidence>
<proteinExistence type="predicted"/>
<dbReference type="Proteomes" id="UP000560000">
    <property type="component" value="Unassembled WGS sequence"/>
</dbReference>
<protein>
    <recommendedName>
        <fullName evidence="5">DUF192 domain-containing protein</fullName>
    </recommendedName>
</protein>
<dbReference type="Gene3D" id="2.60.120.1140">
    <property type="entry name" value="Protein of unknown function DUF192"/>
    <property type="match status" value="1"/>
</dbReference>
<evidence type="ECO:0008006" key="5">
    <source>
        <dbReference type="Google" id="ProtNLM"/>
    </source>
</evidence>
<organism evidence="1 3">
    <name type="scientific">Oleiagrimonas soli</name>
    <dbReference type="NCBI Taxonomy" id="1543381"/>
    <lineage>
        <taxon>Bacteria</taxon>
        <taxon>Pseudomonadati</taxon>
        <taxon>Pseudomonadota</taxon>
        <taxon>Gammaproteobacteria</taxon>
        <taxon>Lysobacterales</taxon>
        <taxon>Rhodanobacteraceae</taxon>
        <taxon>Oleiagrimonas</taxon>
    </lineage>
</organism>
<dbReference type="Pfam" id="PF02643">
    <property type="entry name" value="DUF192"/>
    <property type="match status" value="1"/>
</dbReference>
<dbReference type="EMBL" id="JROI01000005">
    <property type="protein sequence ID" value="KGI78943.1"/>
    <property type="molecule type" value="Genomic_DNA"/>
</dbReference>
<gene>
    <name evidence="2" type="ORF">HNQ86_001897</name>
    <name evidence="1" type="ORF">LF63_0101675</name>
</gene>
<reference evidence="1 3" key="1">
    <citation type="submission" date="2014-09" db="EMBL/GenBank/DDBJ databases">
        <title>Xanthomonadaceae 3.5X direct submission.</title>
        <authorList>
            <person name="Fang T."/>
            <person name="Wang H."/>
        </authorList>
    </citation>
    <scope>NUCLEOTIDE SEQUENCE [LARGE SCALE GENOMIC DNA]</scope>
    <source>
        <strain evidence="1 3">3.5X</strain>
    </source>
</reference>
<reference evidence="2 4" key="2">
    <citation type="submission" date="2020-08" db="EMBL/GenBank/DDBJ databases">
        <title>Genomic Encyclopedia of Type Strains, Phase IV (KMG-IV): sequencing the most valuable type-strain genomes for metagenomic binning, comparative biology and taxonomic classification.</title>
        <authorList>
            <person name="Goeker M."/>
        </authorList>
    </citation>
    <scope>NUCLEOTIDE SEQUENCE [LARGE SCALE GENOMIC DNA]</scope>
    <source>
        <strain evidence="2 4">DSM 107085</strain>
    </source>
</reference>